<keyword evidence="2" id="KW-1185">Reference proteome</keyword>
<evidence type="ECO:0000313" key="2">
    <source>
        <dbReference type="Proteomes" id="UP000294498"/>
    </source>
</evidence>
<comment type="caution">
    <text evidence="1">The sequence shown here is derived from an EMBL/GenBank/DDBJ whole genome shotgun (WGS) entry which is preliminary data.</text>
</comment>
<organism evidence="1 2">
    <name type="scientific">Dinghuibacter silviterrae</name>
    <dbReference type="NCBI Taxonomy" id="1539049"/>
    <lineage>
        <taxon>Bacteria</taxon>
        <taxon>Pseudomonadati</taxon>
        <taxon>Bacteroidota</taxon>
        <taxon>Chitinophagia</taxon>
        <taxon>Chitinophagales</taxon>
        <taxon>Chitinophagaceae</taxon>
        <taxon>Dinghuibacter</taxon>
    </lineage>
</organism>
<reference evidence="1 2" key="1">
    <citation type="submission" date="2019-03" db="EMBL/GenBank/DDBJ databases">
        <title>Genomic Encyclopedia of Type Strains, Phase IV (KMG-IV): sequencing the most valuable type-strain genomes for metagenomic binning, comparative biology and taxonomic classification.</title>
        <authorList>
            <person name="Goeker M."/>
        </authorList>
    </citation>
    <scope>NUCLEOTIDE SEQUENCE [LARGE SCALE GENOMIC DNA]</scope>
    <source>
        <strain evidence="1 2">DSM 100059</strain>
    </source>
</reference>
<evidence type="ECO:0000313" key="1">
    <source>
        <dbReference type="EMBL" id="TDX01613.1"/>
    </source>
</evidence>
<protein>
    <submittedName>
        <fullName evidence="1">Uncharacterized protein</fullName>
    </submittedName>
</protein>
<sequence>MKTTFIELTHEKDGKAVLVNANNITYVLPNDDERGKFTFVYFNSEKDHVIPVSEPYEGVLQKLKEALVS</sequence>
<name>A0A4V3GM13_9BACT</name>
<accession>A0A4V3GM13</accession>
<proteinExistence type="predicted"/>
<dbReference type="EMBL" id="SODV01000001">
    <property type="protein sequence ID" value="TDX01613.1"/>
    <property type="molecule type" value="Genomic_DNA"/>
</dbReference>
<dbReference type="AlphaFoldDB" id="A0A4V3GM13"/>
<gene>
    <name evidence="1" type="ORF">EDB95_2654</name>
</gene>
<dbReference type="RefSeq" id="WP_133994257.1">
    <property type="nucleotide sequence ID" value="NZ_SODV01000001.1"/>
</dbReference>
<dbReference type="Proteomes" id="UP000294498">
    <property type="component" value="Unassembled WGS sequence"/>
</dbReference>